<evidence type="ECO:0000256" key="2">
    <source>
        <dbReference type="SAM" id="MobiDB-lite"/>
    </source>
</evidence>
<dbReference type="GeneID" id="116211880"/>
<dbReference type="GO" id="GO:0005829">
    <property type="term" value="C:cytosol"/>
    <property type="evidence" value="ECO:0007669"/>
    <property type="project" value="TreeGrafter"/>
</dbReference>
<feature type="compositionally biased region" description="Low complexity" evidence="2">
    <location>
        <begin position="79"/>
        <end position="92"/>
    </location>
</feature>
<evidence type="ECO:0000313" key="5">
    <source>
        <dbReference type="Proteomes" id="UP000197138"/>
    </source>
</evidence>
<sequence>MEQRQGRYDPTRQTDEYGNPVQQGGTTGMHGTGMGGTGMGGTGYGGTGMGGAGGEAEAYGLGSGGQGQQQQRRQHQEDQGGVLQRSGSGSSSSEDDGQGGRRKKGLKDKLMDKIPGVGGKDTDQQRQQTGATGGYAEQQYQAGQQHGHGQQYQAGQQQQEKKGMMGKIKDTFTSSH</sequence>
<accession>A0A218XUT9</accession>
<dbReference type="AlphaFoldDB" id="A0A218XUT9"/>
<feature type="compositionally biased region" description="Gly residues" evidence="2">
    <location>
        <begin position="25"/>
        <end position="54"/>
    </location>
</feature>
<dbReference type="InterPro" id="IPR000167">
    <property type="entry name" value="Dehydrin"/>
</dbReference>
<dbReference type="Pfam" id="PF00257">
    <property type="entry name" value="Dehydrin"/>
    <property type="match status" value="1"/>
</dbReference>
<keyword evidence="6" id="KW-1185">Reference proteome</keyword>
<comment type="similarity">
    <text evidence="1">Belongs to the plant dehydrin family.</text>
</comment>
<name>A0A218XUT9_PUNGR</name>
<evidence type="ECO:0000313" key="4">
    <source>
        <dbReference type="EMBL" id="PKI72158.1"/>
    </source>
</evidence>
<dbReference type="GO" id="GO:0009737">
    <property type="term" value="P:response to abscisic acid"/>
    <property type="evidence" value="ECO:0007669"/>
    <property type="project" value="TreeGrafter"/>
</dbReference>
<reference evidence="5" key="1">
    <citation type="journal article" date="2017" name="Plant J.">
        <title>The pomegranate (Punica granatum L.) genome and the genomics of punicalagin biosynthesis.</title>
        <authorList>
            <person name="Qin G."/>
            <person name="Xu C."/>
            <person name="Ming R."/>
            <person name="Tang H."/>
            <person name="Guyot R."/>
            <person name="Kramer E.M."/>
            <person name="Hu Y."/>
            <person name="Yi X."/>
            <person name="Qi Y."/>
            <person name="Xu X."/>
            <person name="Gao Z."/>
            <person name="Pan H."/>
            <person name="Jian J."/>
            <person name="Tian Y."/>
            <person name="Yue Z."/>
            <person name="Xu Y."/>
        </authorList>
    </citation>
    <scope>NUCLEOTIDE SEQUENCE [LARGE SCALE GENOMIC DNA]</scope>
    <source>
        <strain evidence="5">cv. Dabenzi</strain>
    </source>
</reference>
<dbReference type="GO" id="GO:0009414">
    <property type="term" value="P:response to water deprivation"/>
    <property type="evidence" value="ECO:0007669"/>
    <property type="project" value="TreeGrafter"/>
</dbReference>
<dbReference type="STRING" id="22663.A0A218XUT9"/>
<evidence type="ECO:0000313" key="6">
    <source>
        <dbReference type="Proteomes" id="UP000233551"/>
    </source>
</evidence>
<organism evidence="3 5">
    <name type="scientific">Punica granatum</name>
    <name type="common">Pomegranate</name>
    <dbReference type="NCBI Taxonomy" id="22663"/>
    <lineage>
        <taxon>Eukaryota</taxon>
        <taxon>Viridiplantae</taxon>
        <taxon>Streptophyta</taxon>
        <taxon>Embryophyta</taxon>
        <taxon>Tracheophyta</taxon>
        <taxon>Spermatophyta</taxon>
        <taxon>Magnoliopsida</taxon>
        <taxon>eudicotyledons</taxon>
        <taxon>Gunneridae</taxon>
        <taxon>Pentapetalae</taxon>
        <taxon>rosids</taxon>
        <taxon>malvids</taxon>
        <taxon>Myrtales</taxon>
        <taxon>Lythraceae</taxon>
        <taxon>Punica</taxon>
    </lineage>
</organism>
<dbReference type="EMBL" id="PGOL01000338">
    <property type="protein sequence ID" value="PKI72158.1"/>
    <property type="molecule type" value="Genomic_DNA"/>
</dbReference>
<feature type="compositionally biased region" description="Basic and acidic residues" evidence="2">
    <location>
        <begin position="1"/>
        <end position="15"/>
    </location>
</feature>
<evidence type="ECO:0000256" key="1">
    <source>
        <dbReference type="ARBA" id="ARBA00008403"/>
    </source>
</evidence>
<comment type="caution">
    <text evidence="3">The sequence shown here is derived from an EMBL/GenBank/DDBJ whole genome shotgun (WGS) entry which is preliminary data.</text>
</comment>
<feature type="compositionally biased region" description="Low complexity" evidence="2">
    <location>
        <begin position="134"/>
        <end position="158"/>
    </location>
</feature>
<dbReference type="GO" id="GO:0009631">
    <property type="term" value="P:cold acclimation"/>
    <property type="evidence" value="ECO:0007669"/>
    <property type="project" value="TreeGrafter"/>
</dbReference>
<dbReference type="Proteomes" id="UP000197138">
    <property type="component" value="Unassembled WGS sequence"/>
</dbReference>
<reference evidence="3" key="2">
    <citation type="submission" date="2017-06" db="EMBL/GenBank/DDBJ databases">
        <title>The pomegranate genome and the genomics of punicalagin biosynthesis.</title>
        <authorList>
            <person name="Xu C."/>
        </authorList>
    </citation>
    <scope>NUCLEOTIDE SEQUENCE [LARGE SCALE GENOMIC DNA]</scope>
    <source>
        <tissue evidence="3">Fresh leaf</tissue>
    </source>
</reference>
<gene>
    <name evidence="3" type="ORF">CDL15_Pgr020761</name>
    <name evidence="4" type="ORF">CRG98_007427</name>
</gene>
<proteinExistence type="inferred from homology"/>
<feature type="region of interest" description="Disordered" evidence="2">
    <location>
        <begin position="1"/>
        <end position="176"/>
    </location>
</feature>
<evidence type="ECO:0000313" key="3">
    <source>
        <dbReference type="EMBL" id="OWM88807.1"/>
    </source>
</evidence>
<dbReference type="PANTHER" id="PTHR33346:SF42">
    <property type="entry name" value="DEHYDRIN XERO 1"/>
    <property type="match status" value="1"/>
</dbReference>
<reference evidence="4 6" key="3">
    <citation type="submission" date="2017-11" db="EMBL/GenBank/DDBJ databases">
        <title>De-novo sequencing of pomegranate (Punica granatum L.) genome.</title>
        <authorList>
            <person name="Akparov Z."/>
            <person name="Amiraslanov A."/>
            <person name="Hajiyeva S."/>
            <person name="Abbasov M."/>
            <person name="Kaur K."/>
            <person name="Hamwieh A."/>
            <person name="Solovyev V."/>
            <person name="Salamov A."/>
            <person name="Braich B."/>
            <person name="Kosarev P."/>
            <person name="Mahmoud A."/>
            <person name="Hajiyev E."/>
            <person name="Babayeva S."/>
            <person name="Izzatullayeva V."/>
            <person name="Mammadov A."/>
            <person name="Mammadov A."/>
            <person name="Sharifova S."/>
            <person name="Ojaghi J."/>
            <person name="Eynullazada K."/>
            <person name="Bayramov B."/>
            <person name="Abdulazimova A."/>
            <person name="Shahmuradov I."/>
        </authorList>
    </citation>
    <scope>NUCLEOTIDE SEQUENCE [LARGE SCALE GENOMIC DNA]</scope>
    <source>
        <strain evidence="4">AG2017</strain>
        <strain evidence="6">cv. AG2017</strain>
        <tissue evidence="4">Leaf</tissue>
    </source>
</reference>
<dbReference type="EMBL" id="MTKT01000785">
    <property type="protein sequence ID" value="OWM88807.1"/>
    <property type="molecule type" value="Genomic_DNA"/>
</dbReference>
<dbReference type="PANTHER" id="PTHR33346">
    <property type="entry name" value="DEHYDRIN XERO 2-RELATED"/>
    <property type="match status" value="1"/>
</dbReference>
<feature type="compositionally biased region" description="Basic and acidic residues" evidence="2">
    <location>
        <begin position="159"/>
        <end position="170"/>
    </location>
</feature>
<protein>
    <submittedName>
        <fullName evidence="3">Uncharacterized protein</fullName>
    </submittedName>
</protein>
<dbReference type="Proteomes" id="UP000233551">
    <property type="component" value="Unassembled WGS sequence"/>
</dbReference>